<evidence type="ECO:0000256" key="3">
    <source>
        <dbReference type="ARBA" id="ARBA00022741"/>
    </source>
</evidence>
<comment type="subcellular location">
    <subcellularLocation>
        <location evidence="1">Cell membrane</location>
        <topology evidence="1">Multi-pass membrane protein</topology>
    </subcellularLocation>
</comment>
<keyword evidence="5 8" id="KW-1133">Transmembrane helix</keyword>
<dbReference type="CDD" id="cd03254">
    <property type="entry name" value="ABCC_Glucan_exporter_like"/>
    <property type="match status" value="1"/>
</dbReference>
<feature type="transmembrane region" description="Helical" evidence="8">
    <location>
        <begin position="281"/>
        <end position="310"/>
    </location>
</feature>
<feature type="transmembrane region" description="Helical" evidence="8">
    <location>
        <begin position="155"/>
        <end position="181"/>
    </location>
</feature>
<comment type="caution">
    <text evidence="11">The sequence shown here is derived from an EMBL/GenBank/DDBJ whole genome shotgun (WGS) entry which is preliminary data.</text>
</comment>
<name>A0ABX3ZFP8_9BACL</name>
<dbReference type="SUPFAM" id="SSF90123">
    <property type="entry name" value="ABC transporter transmembrane region"/>
    <property type="match status" value="1"/>
</dbReference>
<dbReference type="Proteomes" id="UP000196594">
    <property type="component" value="Unassembled WGS sequence"/>
</dbReference>
<evidence type="ECO:0000256" key="8">
    <source>
        <dbReference type="SAM" id="Phobius"/>
    </source>
</evidence>
<keyword evidence="3" id="KW-0547">Nucleotide-binding</keyword>
<evidence type="ECO:0000256" key="5">
    <source>
        <dbReference type="ARBA" id="ARBA00022989"/>
    </source>
</evidence>
<dbReference type="PANTHER" id="PTHR43394">
    <property type="entry name" value="ATP-DEPENDENT PERMEASE MDL1, MITOCHONDRIAL"/>
    <property type="match status" value="1"/>
</dbReference>
<dbReference type="InterPro" id="IPR017871">
    <property type="entry name" value="ABC_transporter-like_CS"/>
</dbReference>
<evidence type="ECO:0000259" key="10">
    <source>
        <dbReference type="PROSITE" id="PS50929"/>
    </source>
</evidence>
<dbReference type="EMBL" id="NHNT01000009">
    <property type="protein sequence ID" value="OUZ38282.1"/>
    <property type="molecule type" value="Genomic_DNA"/>
</dbReference>
<dbReference type="InterPro" id="IPR011527">
    <property type="entry name" value="ABC1_TM_dom"/>
</dbReference>
<evidence type="ECO:0000313" key="11">
    <source>
        <dbReference type="EMBL" id="OUZ38282.1"/>
    </source>
</evidence>
<dbReference type="RefSeq" id="WP_087617846.1">
    <property type="nucleotide sequence ID" value="NZ_JAFBEY010000007.1"/>
</dbReference>
<keyword evidence="6 8" id="KW-0472">Membrane</keyword>
<dbReference type="InterPro" id="IPR003593">
    <property type="entry name" value="AAA+_ATPase"/>
</dbReference>
<evidence type="ECO:0000259" key="9">
    <source>
        <dbReference type="PROSITE" id="PS50893"/>
    </source>
</evidence>
<evidence type="ECO:0000256" key="4">
    <source>
        <dbReference type="ARBA" id="ARBA00022840"/>
    </source>
</evidence>
<dbReference type="SUPFAM" id="SSF52540">
    <property type="entry name" value="P-loop containing nucleoside triphosphate hydrolases"/>
    <property type="match status" value="1"/>
</dbReference>
<dbReference type="CDD" id="cd18547">
    <property type="entry name" value="ABC_6TM_Tm288_like"/>
    <property type="match status" value="1"/>
</dbReference>
<evidence type="ECO:0000256" key="6">
    <source>
        <dbReference type="ARBA" id="ARBA00023136"/>
    </source>
</evidence>
<feature type="transmembrane region" description="Helical" evidence="8">
    <location>
        <begin position="88"/>
        <end position="112"/>
    </location>
</feature>
<dbReference type="PANTHER" id="PTHR43394:SF1">
    <property type="entry name" value="ATP-BINDING CASSETTE SUB-FAMILY B MEMBER 10, MITOCHONDRIAL"/>
    <property type="match status" value="1"/>
</dbReference>
<accession>A0ABX3ZFP8</accession>
<reference evidence="11 12" key="1">
    <citation type="journal article" date="2017" name="Int. J. Syst. Evol. Microbiol.">
        <title>Solibacillus kalamii sp. nov., isolated from a high-efficiency particulate arrestance filter system used in the International Space Station.</title>
        <authorList>
            <person name="Checinska Sielaff A."/>
            <person name="Kumar R.M."/>
            <person name="Pal D."/>
            <person name="Mayilraj S."/>
            <person name="Venkateswaran K."/>
        </authorList>
    </citation>
    <scope>NUCLEOTIDE SEQUENCE [LARGE SCALE GENOMIC DNA]</scope>
    <source>
        <strain evidence="11 12">ISSFR-015</strain>
    </source>
</reference>
<feature type="domain" description="ABC transporter" evidence="9">
    <location>
        <begin position="364"/>
        <end position="598"/>
    </location>
</feature>
<feature type="region of interest" description="Disordered" evidence="7">
    <location>
        <begin position="1"/>
        <end position="21"/>
    </location>
</feature>
<dbReference type="SMART" id="SM00382">
    <property type="entry name" value="AAA"/>
    <property type="match status" value="1"/>
</dbReference>
<dbReference type="Gene3D" id="3.40.50.300">
    <property type="entry name" value="P-loop containing nucleotide triphosphate hydrolases"/>
    <property type="match status" value="1"/>
</dbReference>
<dbReference type="Gene3D" id="1.20.1560.10">
    <property type="entry name" value="ABC transporter type 1, transmembrane domain"/>
    <property type="match status" value="1"/>
</dbReference>
<dbReference type="InterPro" id="IPR039421">
    <property type="entry name" value="Type_1_exporter"/>
</dbReference>
<dbReference type="PROSITE" id="PS00211">
    <property type="entry name" value="ABC_TRANSPORTER_1"/>
    <property type="match status" value="1"/>
</dbReference>
<sequence length="602" mass="67123">MNKQQGEPPVPMRHPGGRFTGPVVKPKNQKETLLRIWSYLRVQKVELISVVIFVIISTLLSLVGPFLIGKTIDDYIVKLDVPGAIRMALILAGVYIASSVLTWLQTFVMIRVSQKTIRRLRQQLFEQYQSLPLAFYDKKQQGDLMSRMTNDIENLNAALSQSVIQIVSSFLTIVGTAFALFYLDWRLALVTLIIIPLIVYATKQIIKRSSVNYKARQRDLGNLNGYIEETISNADIITLFGQEKSTLAEFKEANEQLRGSAMRADIISGFMGPINNFMNNFGLSLVIGAGAIMAVTSGLTIGVIASFVTYTRQFFRPINQLSNLLNTFQSAIAGSERVFEVLDETKEVADIKNAKAKEQFSGDVKFENVQFAYETGKPVLHGIDFEAKAGETVAIVGPTGSGKTTIIQLLTRFYDATGGRILLDGEPIQHYRMTNVRDHVGVVLQDTYLFSGTVRENIRFGKLHATDDEVEQAAKIAYAHNFIKYLPEQYDTVLTSGGLNLSQGQRQLIAIARAILEDPDILILDEATSSVDTMTEVHIQKGLNNLMEGRTSFVIAHRLKTIENADKILVIKDGQILEQGNHDSLMNEQGFYATLQRQLQSQ</sequence>
<dbReference type="InterPro" id="IPR003439">
    <property type="entry name" value="ABC_transporter-like_ATP-bd"/>
</dbReference>
<dbReference type="Pfam" id="PF00664">
    <property type="entry name" value="ABC_membrane"/>
    <property type="match status" value="1"/>
</dbReference>
<evidence type="ECO:0000256" key="7">
    <source>
        <dbReference type="SAM" id="MobiDB-lite"/>
    </source>
</evidence>
<keyword evidence="2 8" id="KW-0812">Transmembrane</keyword>
<proteinExistence type="predicted"/>
<keyword evidence="4 11" id="KW-0067">ATP-binding</keyword>
<feature type="transmembrane region" description="Helical" evidence="8">
    <location>
        <begin position="187"/>
        <end position="206"/>
    </location>
</feature>
<gene>
    <name evidence="11" type="ORF">CBM15_12810</name>
</gene>
<feature type="domain" description="ABC transmembrane type-1" evidence="10">
    <location>
        <begin position="50"/>
        <end position="330"/>
    </location>
</feature>
<dbReference type="GO" id="GO:0005524">
    <property type="term" value="F:ATP binding"/>
    <property type="evidence" value="ECO:0007669"/>
    <property type="project" value="UniProtKB-KW"/>
</dbReference>
<feature type="transmembrane region" description="Helical" evidence="8">
    <location>
        <begin position="45"/>
        <end position="68"/>
    </location>
</feature>
<evidence type="ECO:0000313" key="12">
    <source>
        <dbReference type="Proteomes" id="UP000196594"/>
    </source>
</evidence>
<dbReference type="InterPro" id="IPR027417">
    <property type="entry name" value="P-loop_NTPase"/>
</dbReference>
<dbReference type="InterPro" id="IPR036640">
    <property type="entry name" value="ABC1_TM_sf"/>
</dbReference>
<protein>
    <submittedName>
        <fullName evidence="11">Multidrug ABC transporter ATP-binding protein</fullName>
    </submittedName>
</protein>
<evidence type="ECO:0000256" key="1">
    <source>
        <dbReference type="ARBA" id="ARBA00004651"/>
    </source>
</evidence>
<dbReference type="PROSITE" id="PS50929">
    <property type="entry name" value="ABC_TM1F"/>
    <property type="match status" value="1"/>
</dbReference>
<dbReference type="PROSITE" id="PS50893">
    <property type="entry name" value="ABC_TRANSPORTER_2"/>
    <property type="match status" value="1"/>
</dbReference>
<organism evidence="11 12">
    <name type="scientific">Solibacillus kalamii</name>
    <dbReference type="NCBI Taxonomy" id="1748298"/>
    <lineage>
        <taxon>Bacteria</taxon>
        <taxon>Bacillati</taxon>
        <taxon>Bacillota</taxon>
        <taxon>Bacilli</taxon>
        <taxon>Bacillales</taxon>
        <taxon>Caryophanaceae</taxon>
        <taxon>Solibacillus</taxon>
    </lineage>
</organism>
<evidence type="ECO:0000256" key="2">
    <source>
        <dbReference type="ARBA" id="ARBA00022692"/>
    </source>
</evidence>
<keyword evidence="12" id="KW-1185">Reference proteome</keyword>
<dbReference type="Pfam" id="PF00005">
    <property type="entry name" value="ABC_tran"/>
    <property type="match status" value="1"/>
</dbReference>